<dbReference type="InterPro" id="IPR043159">
    <property type="entry name" value="Lectin_gal-bd_sf"/>
</dbReference>
<dbReference type="SUPFAM" id="SSF49854">
    <property type="entry name" value="Spermadhesin, CUB domain"/>
    <property type="match status" value="1"/>
</dbReference>
<keyword evidence="1" id="KW-1015">Disulfide bond</keyword>
<evidence type="ECO:0000256" key="4">
    <source>
        <dbReference type="SAM" id="Phobius"/>
    </source>
</evidence>
<dbReference type="PROSITE" id="PS01180">
    <property type="entry name" value="CUB"/>
    <property type="match status" value="1"/>
</dbReference>
<dbReference type="OrthoDB" id="6045564at2759"/>
<protein>
    <recommendedName>
        <fullName evidence="5">CUB domain-containing protein</fullName>
    </recommendedName>
</protein>
<sequence length="577" mass="61765">MDFAPKCDADQAVIVTHAFYGRMSIGTCVRKDFGFVGCSADVRGHLDHVCTGRRSCNIRIPDAELDLAKEQSCPSEFKTYLNASFICVEVIEQVCDQCKSEAEAKITLQQGYIASVVSKERSGCGTASCPWHIEVRPGQKIRLMLIDPKASNKNDQLSSTCFSRYALVQENASGRTSDICGGGPERVTEAFVSVSNSLQIHVISSDIFLLYYEAVGCPDYMQPKNTWLQREEGIVVVGCDQNDKTWRLECIGNSWQGTVGQCPQVGLPLKKEGVVSLPLGVLIAIVVGIALIIGVLILTIGVVCLKRQHQHTAAGRPQTTLYIPAAAHDSGEEMALQPSYYNSRKRGSAGAMSRGPPKPPHSHAGRQNIYAHNKMEQRPLPSIPNIHEVAEGGEGPLHHAGKELCSYHGPRVLMRQTSHPPVCKPVAGPQVPCTPPSAGGAVGGTPAKATPPPVVATAAAVVALPVRTGPSSGTGTPASSKDDPQYFVLDPDQQADSSSSGGGGGVHKSPEEENAENIHKEVHITSCHEIPLRPSREGSQTLVSVGGEVASAESAIDNSEDLEVWVLMLRSQNYYIV</sequence>
<dbReference type="InterPro" id="IPR000859">
    <property type="entry name" value="CUB_dom"/>
</dbReference>
<evidence type="ECO:0000256" key="3">
    <source>
        <dbReference type="SAM" id="MobiDB-lite"/>
    </source>
</evidence>
<evidence type="ECO:0000313" key="6">
    <source>
        <dbReference type="EMBL" id="ELT89895.1"/>
    </source>
</evidence>
<reference evidence="6 8" key="2">
    <citation type="journal article" date="2013" name="Nature">
        <title>Insights into bilaterian evolution from three spiralian genomes.</title>
        <authorList>
            <person name="Simakov O."/>
            <person name="Marletaz F."/>
            <person name="Cho S.J."/>
            <person name="Edsinger-Gonzales E."/>
            <person name="Havlak P."/>
            <person name="Hellsten U."/>
            <person name="Kuo D.H."/>
            <person name="Larsson T."/>
            <person name="Lv J."/>
            <person name="Arendt D."/>
            <person name="Savage R."/>
            <person name="Osoegawa K."/>
            <person name="de Jong P."/>
            <person name="Grimwood J."/>
            <person name="Chapman J.A."/>
            <person name="Shapiro H."/>
            <person name="Aerts A."/>
            <person name="Otillar R.P."/>
            <person name="Terry A.Y."/>
            <person name="Boore J.L."/>
            <person name="Grigoriev I.V."/>
            <person name="Lindberg D.R."/>
            <person name="Seaver E.C."/>
            <person name="Weisblat D.A."/>
            <person name="Putnam N.H."/>
            <person name="Rokhsar D.S."/>
        </authorList>
    </citation>
    <scope>NUCLEOTIDE SEQUENCE</scope>
    <source>
        <strain evidence="6 8">I ESC-2004</strain>
    </source>
</reference>
<keyword evidence="4" id="KW-1133">Transmembrane helix</keyword>
<evidence type="ECO:0000259" key="5">
    <source>
        <dbReference type="PROSITE" id="PS01180"/>
    </source>
</evidence>
<dbReference type="Proteomes" id="UP000014760">
    <property type="component" value="Unassembled WGS sequence"/>
</dbReference>
<proteinExistence type="predicted"/>
<accession>R7T8E1</accession>
<comment type="caution">
    <text evidence="2">Lacks conserved residue(s) required for the propagation of feature annotation.</text>
</comment>
<evidence type="ECO:0000256" key="2">
    <source>
        <dbReference type="PROSITE-ProRule" id="PRU00059"/>
    </source>
</evidence>
<dbReference type="EMBL" id="KB311138">
    <property type="protein sequence ID" value="ELT89895.1"/>
    <property type="molecule type" value="Genomic_DNA"/>
</dbReference>
<dbReference type="EMBL" id="AMQN01003200">
    <property type="status" value="NOT_ANNOTATED_CDS"/>
    <property type="molecule type" value="Genomic_DNA"/>
</dbReference>
<feature type="region of interest" description="Disordered" evidence="3">
    <location>
        <begin position="467"/>
        <end position="514"/>
    </location>
</feature>
<evidence type="ECO:0000313" key="7">
    <source>
        <dbReference type="EnsemblMetazoa" id="CapteP223753"/>
    </source>
</evidence>
<dbReference type="PANTHER" id="PTHR46780">
    <property type="entry name" value="PROTEIN EVA-1"/>
    <property type="match status" value="1"/>
</dbReference>
<dbReference type="HOGENOM" id="CLU_029488_4_0_1"/>
<evidence type="ECO:0000256" key="1">
    <source>
        <dbReference type="ARBA" id="ARBA00023157"/>
    </source>
</evidence>
<gene>
    <name evidence="6" type="ORF">CAPTEDRAFT_223753</name>
</gene>
<name>R7T8E1_CAPTE</name>
<feature type="region of interest" description="Disordered" evidence="3">
    <location>
        <begin position="343"/>
        <end position="364"/>
    </location>
</feature>
<dbReference type="AlphaFoldDB" id="R7T8E1"/>
<feature type="compositionally biased region" description="Low complexity" evidence="3">
    <location>
        <begin position="467"/>
        <end position="479"/>
    </location>
</feature>
<dbReference type="InterPro" id="IPR035914">
    <property type="entry name" value="Sperma_CUB_dom_sf"/>
</dbReference>
<dbReference type="CDD" id="cd22823">
    <property type="entry name" value="Gal_Rha_Lectin"/>
    <property type="match status" value="1"/>
</dbReference>
<feature type="domain" description="CUB" evidence="5">
    <location>
        <begin position="98"/>
        <end position="215"/>
    </location>
</feature>
<feature type="transmembrane region" description="Helical" evidence="4">
    <location>
        <begin position="279"/>
        <end position="305"/>
    </location>
</feature>
<keyword evidence="4" id="KW-0812">Transmembrane</keyword>
<reference evidence="7" key="3">
    <citation type="submission" date="2015-06" db="UniProtKB">
        <authorList>
            <consortium name="EnsemblMetazoa"/>
        </authorList>
    </citation>
    <scope>IDENTIFICATION</scope>
</reference>
<keyword evidence="8" id="KW-1185">Reference proteome</keyword>
<reference evidence="8" key="1">
    <citation type="submission" date="2012-12" db="EMBL/GenBank/DDBJ databases">
        <authorList>
            <person name="Hellsten U."/>
            <person name="Grimwood J."/>
            <person name="Chapman J.A."/>
            <person name="Shapiro H."/>
            <person name="Aerts A."/>
            <person name="Otillar R.P."/>
            <person name="Terry A.Y."/>
            <person name="Boore J.L."/>
            <person name="Simakov O."/>
            <person name="Marletaz F."/>
            <person name="Cho S.-J."/>
            <person name="Edsinger-Gonzales E."/>
            <person name="Havlak P."/>
            <person name="Kuo D.-H."/>
            <person name="Larsson T."/>
            <person name="Lv J."/>
            <person name="Arendt D."/>
            <person name="Savage R."/>
            <person name="Osoegawa K."/>
            <person name="de Jong P."/>
            <person name="Lindberg D.R."/>
            <person name="Seaver E.C."/>
            <person name="Weisblat D.A."/>
            <person name="Putnam N.H."/>
            <person name="Grigoriev I.V."/>
            <person name="Rokhsar D.S."/>
        </authorList>
    </citation>
    <scope>NUCLEOTIDE SEQUENCE</scope>
    <source>
        <strain evidence="8">I ESC-2004</strain>
    </source>
</reference>
<dbReference type="Gene3D" id="2.60.120.740">
    <property type="match status" value="1"/>
</dbReference>
<evidence type="ECO:0000313" key="8">
    <source>
        <dbReference type="Proteomes" id="UP000014760"/>
    </source>
</evidence>
<organism evidence="6">
    <name type="scientific">Capitella teleta</name>
    <name type="common">Polychaete worm</name>
    <dbReference type="NCBI Taxonomy" id="283909"/>
    <lineage>
        <taxon>Eukaryota</taxon>
        <taxon>Metazoa</taxon>
        <taxon>Spiralia</taxon>
        <taxon>Lophotrochozoa</taxon>
        <taxon>Annelida</taxon>
        <taxon>Polychaeta</taxon>
        <taxon>Sedentaria</taxon>
        <taxon>Scolecida</taxon>
        <taxon>Capitellidae</taxon>
        <taxon>Capitella</taxon>
    </lineage>
</organism>
<dbReference type="EnsemblMetazoa" id="CapteT223753">
    <property type="protein sequence ID" value="CapteP223753"/>
    <property type="gene ID" value="CapteG223753"/>
</dbReference>
<keyword evidence="4" id="KW-0472">Membrane</keyword>